<dbReference type="SUPFAM" id="SSF53448">
    <property type="entry name" value="Nucleotide-diphospho-sugar transferases"/>
    <property type="match status" value="1"/>
</dbReference>
<gene>
    <name evidence="2" type="ORF">E8L03_02970</name>
</gene>
<keyword evidence="3" id="KW-1185">Reference proteome</keyword>
<evidence type="ECO:0000313" key="3">
    <source>
        <dbReference type="Proteomes" id="UP000503251"/>
    </source>
</evidence>
<dbReference type="InterPro" id="IPR001173">
    <property type="entry name" value="Glyco_trans_2-like"/>
</dbReference>
<proteinExistence type="predicted"/>
<dbReference type="Proteomes" id="UP000503251">
    <property type="component" value="Chromosome"/>
</dbReference>
<evidence type="ECO:0000313" key="2">
    <source>
        <dbReference type="EMBL" id="QJT07950.1"/>
    </source>
</evidence>
<protein>
    <submittedName>
        <fullName evidence="2">Glycosyltransferase</fullName>
    </submittedName>
</protein>
<organism evidence="2 3">
    <name type="scientific">Oceanidesulfovibrio marinus</name>
    <dbReference type="NCBI Taxonomy" id="370038"/>
    <lineage>
        <taxon>Bacteria</taxon>
        <taxon>Pseudomonadati</taxon>
        <taxon>Thermodesulfobacteriota</taxon>
        <taxon>Desulfovibrionia</taxon>
        <taxon>Desulfovibrionales</taxon>
        <taxon>Desulfovibrionaceae</taxon>
        <taxon>Oceanidesulfovibrio</taxon>
    </lineage>
</organism>
<evidence type="ECO:0000259" key="1">
    <source>
        <dbReference type="Pfam" id="PF00535"/>
    </source>
</evidence>
<dbReference type="Gene3D" id="3.90.550.10">
    <property type="entry name" value="Spore Coat Polysaccharide Biosynthesis Protein SpsA, Chain A"/>
    <property type="match status" value="1"/>
</dbReference>
<dbReference type="PANTHER" id="PTHR43685">
    <property type="entry name" value="GLYCOSYLTRANSFERASE"/>
    <property type="match status" value="1"/>
</dbReference>
<reference evidence="2 3" key="1">
    <citation type="submission" date="2019-04" db="EMBL/GenBank/DDBJ databases">
        <title>Isolation and culture of sulfate reducing bacteria from the cold seep of the South China Sea.</title>
        <authorList>
            <person name="Sun C."/>
            <person name="Liu R."/>
        </authorList>
    </citation>
    <scope>NUCLEOTIDE SEQUENCE [LARGE SCALE GENOMIC DNA]</scope>
    <source>
        <strain evidence="2 3">CS1</strain>
    </source>
</reference>
<dbReference type="Pfam" id="PF00535">
    <property type="entry name" value="Glycos_transf_2"/>
    <property type="match status" value="1"/>
</dbReference>
<dbReference type="RefSeq" id="WP_171266522.1">
    <property type="nucleotide sequence ID" value="NZ_CP039543.1"/>
</dbReference>
<sequence length="314" mass="36073">MTRKPAPAITKQGMRQETPAVSIIITCYNYGQYVGEALDSVLNQTFTDWEAFVVDDGSTDNTADVVSRYLDDPRVRYVYQQNAGQASAKNTGIREAKGEFVAFLDADDIWQSEKLAMQLPLFSNPNVGVVYSKRRILDTNGVIRTFYHPPLHRGNVLDHMFIDNFVCFSSSIARRSILNDARGFDESLDMGIDYDLWIRLAARYEFDFVDAPLVTYRVGHTGQMSNKLLCRLDHAWEIMHKNLLNEKIATQISKKAKKRAFAMTHCTTGRAQLSSGNRYNAYRHFFLSACNDLTYMTLWKELVKIIIRRERNMY</sequence>
<dbReference type="InterPro" id="IPR050834">
    <property type="entry name" value="Glycosyltransf_2"/>
</dbReference>
<dbReference type="InterPro" id="IPR029044">
    <property type="entry name" value="Nucleotide-diphossugar_trans"/>
</dbReference>
<accession>A0ABX6NBH9</accession>
<name>A0ABX6NBH9_9BACT</name>
<dbReference type="PANTHER" id="PTHR43685:SF2">
    <property type="entry name" value="GLYCOSYLTRANSFERASE 2-LIKE DOMAIN-CONTAINING PROTEIN"/>
    <property type="match status" value="1"/>
</dbReference>
<feature type="domain" description="Glycosyltransferase 2-like" evidence="1">
    <location>
        <begin position="22"/>
        <end position="178"/>
    </location>
</feature>
<dbReference type="EMBL" id="CP039543">
    <property type="protein sequence ID" value="QJT07950.1"/>
    <property type="molecule type" value="Genomic_DNA"/>
</dbReference>